<evidence type="ECO:0000256" key="9">
    <source>
        <dbReference type="ARBA" id="ARBA00031586"/>
    </source>
</evidence>
<feature type="transmembrane region" description="Helical" evidence="12">
    <location>
        <begin position="36"/>
        <end position="55"/>
    </location>
</feature>
<evidence type="ECO:0000256" key="10">
    <source>
        <dbReference type="ARBA" id="ARBA00043911"/>
    </source>
</evidence>
<keyword evidence="14" id="KW-1185">Reference proteome</keyword>
<evidence type="ECO:0000313" key="13">
    <source>
        <dbReference type="EMBL" id="NWR26289.1"/>
    </source>
</evidence>
<evidence type="ECO:0000313" key="14">
    <source>
        <dbReference type="Proteomes" id="UP000580681"/>
    </source>
</evidence>
<keyword evidence="5" id="KW-1278">Translocase</keyword>
<evidence type="ECO:0000256" key="4">
    <source>
        <dbReference type="ARBA" id="ARBA00022692"/>
    </source>
</evidence>
<gene>
    <name evidence="13" type="primary">Mtnd4l_1</name>
    <name evidence="13" type="ORF">EMBFUC_R14385</name>
</gene>
<dbReference type="Gene3D" id="1.10.287.3510">
    <property type="match status" value="1"/>
</dbReference>
<name>A0A7K4VUW0_9EMBE</name>
<feature type="transmembrane region" description="Helical" evidence="12">
    <location>
        <begin position="6"/>
        <end position="24"/>
    </location>
</feature>
<proteinExistence type="inferred from homology"/>
<evidence type="ECO:0000256" key="6">
    <source>
        <dbReference type="ARBA" id="ARBA00022989"/>
    </source>
</evidence>
<keyword evidence="6 12" id="KW-1133">Transmembrane helix</keyword>
<evidence type="ECO:0000256" key="3">
    <source>
        <dbReference type="ARBA" id="ARBA00016612"/>
    </source>
</evidence>
<evidence type="ECO:0000256" key="11">
    <source>
        <dbReference type="ARBA" id="ARBA00048769"/>
    </source>
</evidence>
<feature type="non-terminal residue" evidence="13">
    <location>
        <position position="1"/>
    </location>
</feature>
<dbReference type="InterPro" id="IPR039428">
    <property type="entry name" value="NUOK/Mnh_C1-like"/>
</dbReference>
<dbReference type="GO" id="GO:0008137">
    <property type="term" value="F:NADH dehydrogenase (ubiquinone) activity"/>
    <property type="evidence" value="ECO:0007669"/>
    <property type="project" value="UniProtKB-EC"/>
</dbReference>
<keyword evidence="7" id="KW-0520">NAD</keyword>
<dbReference type="Pfam" id="PF00420">
    <property type="entry name" value="Oxidored_q2"/>
    <property type="match status" value="1"/>
</dbReference>
<feature type="non-terminal residue" evidence="13">
    <location>
        <position position="98"/>
    </location>
</feature>
<feature type="transmembrane region" description="Helical" evidence="12">
    <location>
        <begin position="61"/>
        <end position="81"/>
    </location>
</feature>
<evidence type="ECO:0000256" key="12">
    <source>
        <dbReference type="SAM" id="Phobius"/>
    </source>
</evidence>
<keyword evidence="8 12" id="KW-0472">Membrane</keyword>
<reference evidence="13 14" key="1">
    <citation type="submission" date="2019-09" db="EMBL/GenBank/DDBJ databases">
        <title>Bird 10,000 Genomes (B10K) Project - Family phase.</title>
        <authorList>
            <person name="Zhang G."/>
        </authorList>
    </citation>
    <scope>NUCLEOTIDE SEQUENCE [LARGE SCALE GENOMIC DNA]</scope>
    <source>
        <strain evidence="13">B10K-DU-015-11</strain>
        <tissue evidence="13">Mixed tissue sample</tissue>
    </source>
</reference>
<sequence length="98" mass="11318">IPLIYINIILTFTISLLKILIYHSHLISSLLYLKKIILSLFIITTLTTLNTHSLLTNIIPITILIFTTYKTTINLTLLISISNTYNLNYIHNLNLLQY</sequence>
<dbReference type="AlphaFoldDB" id="A0A7K4VUW0"/>
<dbReference type="EMBL" id="VYZJ01006708">
    <property type="protein sequence ID" value="NWR26289.1"/>
    <property type="molecule type" value="Genomic_DNA"/>
</dbReference>
<comment type="caution">
    <text evidence="13">The sequence shown here is derived from an EMBL/GenBank/DDBJ whole genome shotgun (WGS) entry which is preliminary data.</text>
</comment>
<evidence type="ECO:0000256" key="1">
    <source>
        <dbReference type="ARBA" id="ARBA00004141"/>
    </source>
</evidence>
<evidence type="ECO:0000256" key="8">
    <source>
        <dbReference type="ARBA" id="ARBA00023136"/>
    </source>
</evidence>
<comment type="subcellular location">
    <subcellularLocation>
        <location evidence="1">Membrane</location>
        <topology evidence="1">Multi-pass membrane protein</topology>
    </subcellularLocation>
</comment>
<organism evidence="13 14">
    <name type="scientific">Emberiza fucata</name>
    <dbReference type="NCBI Taxonomy" id="337179"/>
    <lineage>
        <taxon>Eukaryota</taxon>
        <taxon>Metazoa</taxon>
        <taxon>Chordata</taxon>
        <taxon>Craniata</taxon>
        <taxon>Vertebrata</taxon>
        <taxon>Euteleostomi</taxon>
        <taxon>Archelosauria</taxon>
        <taxon>Archosauria</taxon>
        <taxon>Dinosauria</taxon>
        <taxon>Saurischia</taxon>
        <taxon>Theropoda</taxon>
        <taxon>Coelurosauria</taxon>
        <taxon>Aves</taxon>
        <taxon>Neognathae</taxon>
        <taxon>Neoaves</taxon>
        <taxon>Telluraves</taxon>
        <taxon>Australaves</taxon>
        <taxon>Passeriformes</taxon>
        <taxon>Passeroidea</taxon>
        <taxon>Fringillidae</taxon>
        <taxon>Emberizinae</taxon>
        <taxon>Emberizini</taxon>
        <taxon>Emberiza</taxon>
    </lineage>
</organism>
<dbReference type="GO" id="GO:0016020">
    <property type="term" value="C:membrane"/>
    <property type="evidence" value="ECO:0007669"/>
    <property type="project" value="UniProtKB-SubCell"/>
</dbReference>
<comment type="function">
    <text evidence="10">Core subunit of the mitochondrial membrane respiratory chain NADH dehydrogenase (Complex I) which catalyzes electron transfer from NADH through the respiratory chain, using ubiquinone as an electron acceptor. Part of the enzyme membrane arm which is embedded in the lipid bilayer and involved in proton translocation.</text>
</comment>
<evidence type="ECO:0000256" key="5">
    <source>
        <dbReference type="ARBA" id="ARBA00022967"/>
    </source>
</evidence>
<accession>A0A7K4VUW0</accession>
<comment type="similarity">
    <text evidence="2">Belongs to the complex I subunit 4L family.</text>
</comment>
<protein>
    <recommendedName>
        <fullName evidence="3">NADH-ubiquinone oxidoreductase chain 4L</fullName>
    </recommendedName>
    <alternativeName>
        <fullName evidence="9">NADH dehydrogenase subunit 4L</fullName>
    </alternativeName>
</protein>
<dbReference type="Proteomes" id="UP000580681">
    <property type="component" value="Unassembled WGS sequence"/>
</dbReference>
<evidence type="ECO:0000256" key="2">
    <source>
        <dbReference type="ARBA" id="ARBA00010519"/>
    </source>
</evidence>
<keyword evidence="4 12" id="KW-0812">Transmembrane</keyword>
<evidence type="ECO:0000256" key="7">
    <source>
        <dbReference type="ARBA" id="ARBA00023027"/>
    </source>
</evidence>
<comment type="catalytic activity">
    <reaction evidence="11">
        <text>a ubiquinone + NADH + 5 H(+)(in) = a ubiquinol + NAD(+) + 4 H(+)(out)</text>
        <dbReference type="Rhea" id="RHEA:29091"/>
        <dbReference type="Rhea" id="RHEA-COMP:9565"/>
        <dbReference type="Rhea" id="RHEA-COMP:9566"/>
        <dbReference type="ChEBI" id="CHEBI:15378"/>
        <dbReference type="ChEBI" id="CHEBI:16389"/>
        <dbReference type="ChEBI" id="CHEBI:17976"/>
        <dbReference type="ChEBI" id="CHEBI:57540"/>
        <dbReference type="ChEBI" id="CHEBI:57945"/>
        <dbReference type="EC" id="7.1.1.2"/>
    </reaction>
    <physiologicalReaction direction="left-to-right" evidence="11">
        <dbReference type="Rhea" id="RHEA:29092"/>
    </physiologicalReaction>
</comment>